<gene>
    <name evidence="1" type="ORF">MSPICULIGERA_LOCUS7771</name>
</gene>
<reference evidence="1" key="1">
    <citation type="submission" date="2023-06" db="EMBL/GenBank/DDBJ databases">
        <authorList>
            <person name="Delattre M."/>
        </authorList>
    </citation>
    <scope>NUCLEOTIDE SEQUENCE</scope>
    <source>
        <strain evidence="1">AF72</strain>
    </source>
</reference>
<protein>
    <submittedName>
        <fullName evidence="1">Uncharacterized protein</fullName>
    </submittedName>
</protein>
<proteinExistence type="predicted"/>
<accession>A0AA36FYC0</accession>
<evidence type="ECO:0000313" key="1">
    <source>
        <dbReference type="EMBL" id="CAJ0569288.1"/>
    </source>
</evidence>
<dbReference type="EMBL" id="CATQJA010001996">
    <property type="protein sequence ID" value="CAJ0569288.1"/>
    <property type="molecule type" value="Genomic_DNA"/>
</dbReference>
<keyword evidence="2" id="KW-1185">Reference proteome</keyword>
<dbReference type="Proteomes" id="UP001177023">
    <property type="component" value="Unassembled WGS sequence"/>
</dbReference>
<dbReference type="AlphaFoldDB" id="A0AA36FYC0"/>
<organism evidence="1 2">
    <name type="scientific">Mesorhabditis spiculigera</name>
    <dbReference type="NCBI Taxonomy" id="96644"/>
    <lineage>
        <taxon>Eukaryota</taxon>
        <taxon>Metazoa</taxon>
        <taxon>Ecdysozoa</taxon>
        <taxon>Nematoda</taxon>
        <taxon>Chromadorea</taxon>
        <taxon>Rhabditida</taxon>
        <taxon>Rhabditina</taxon>
        <taxon>Rhabditomorpha</taxon>
        <taxon>Rhabditoidea</taxon>
        <taxon>Rhabditidae</taxon>
        <taxon>Mesorhabditinae</taxon>
        <taxon>Mesorhabditis</taxon>
    </lineage>
</organism>
<evidence type="ECO:0000313" key="2">
    <source>
        <dbReference type="Proteomes" id="UP001177023"/>
    </source>
</evidence>
<comment type="caution">
    <text evidence="1">The sequence shown here is derived from an EMBL/GenBank/DDBJ whole genome shotgun (WGS) entry which is preliminary data.</text>
</comment>
<feature type="non-terminal residue" evidence="1">
    <location>
        <position position="377"/>
    </location>
</feature>
<name>A0AA36FYC0_9BILA</name>
<sequence>MLVLSQASERHSTVRTRLTQWAKKSEMSSADQMLENMAEMDGMSAAEAARTINLYVARRPEIIEPGPYIVQQTRSLFTAKHSAVTSLCVKLAHSVTPETLETVMRYLSSSYDPKLNAGSVFGLFSYCACEGKVAMFKEMTDAQLKVLAHYVCAAVVEDPIREEAAVLMIDALVTALGFPVLRPLVQSFVDQTKAVIYDRARFEQLQSVKADWAVGYVAIQGQHWRMKEADVMMTQTLNVVFTDEDPAKIERALAQLESWLKSHPKSMERLLVAFAIRAIFVLVPKVEASSLDHVEALLSVTSASGAPARPNNAKPSCGRVFSTARRTIQGPAPCSRITTSRFEVRNSKFPQFAFRIAADLQSDPTLKSTLADLLAEE</sequence>